<dbReference type="Proteomes" id="UP000603640">
    <property type="component" value="Unassembled WGS sequence"/>
</dbReference>
<protein>
    <recommendedName>
        <fullName evidence="5">Anti-sigma factor</fullName>
    </recommendedName>
</protein>
<gene>
    <name evidence="3" type="ORF">H8S84_09020</name>
</gene>
<proteinExistence type="predicted"/>
<evidence type="ECO:0008006" key="5">
    <source>
        <dbReference type="Google" id="ProtNLM"/>
    </source>
</evidence>
<reference evidence="3" key="1">
    <citation type="submission" date="2020-08" db="EMBL/GenBank/DDBJ databases">
        <title>Pontibacter sp. SD6 16S ribosomal RNA gene Genome sequencing and assembly.</title>
        <authorList>
            <person name="Kang M."/>
        </authorList>
    </citation>
    <scope>NUCLEOTIDE SEQUENCE</scope>
    <source>
        <strain evidence="3">SD6</strain>
    </source>
</reference>
<evidence type="ECO:0000256" key="1">
    <source>
        <dbReference type="SAM" id="Coils"/>
    </source>
</evidence>
<keyword evidence="2" id="KW-0812">Transmembrane</keyword>
<dbReference type="EMBL" id="JACRVF010000002">
    <property type="protein sequence ID" value="MBC5992971.1"/>
    <property type="molecule type" value="Genomic_DNA"/>
</dbReference>
<keyword evidence="2" id="KW-0472">Membrane</keyword>
<name>A0A923N7R8_9BACT</name>
<evidence type="ECO:0000313" key="4">
    <source>
        <dbReference type="Proteomes" id="UP000603640"/>
    </source>
</evidence>
<organism evidence="3 4">
    <name type="scientific">Pontibacter cellulosilyticus</name>
    <dbReference type="NCBI Taxonomy" id="1720253"/>
    <lineage>
        <taxon>Bacteria</taxon>
        <taxon>Pseudomonadati</taxon>
        <taxon>Bacteroidota</taxon>
        <taxon>Cytophagia</taxon>
        <taxon>Cytophagales</taxon>
        <taxon>Hymenobacteraceae</taxon>
        <taxon>Pontibacter</taxon>
    </lineage>
</organism>
<dbReference type="AlphaFoldDB" id="A0A923N7R8"/>
<dbReference type="RefSeq" id="WP_187066994.1">
    <property type="nucleotide sequence ID" value="NZ_JACRVF010000002.1"/>
</dbReference>
<keyword evidence="2" id="KW-1133">Transmembrane helix</keyword>
<comment type="caution">
    <text evidence="3">The sequence shown here is derived from an EMBL/GenBank/DDBJ whole genome shotgun (WGS) entry which is preliminary data.</text>
</comment>
<keyword evidence="1" id="KW-0175">Coiled coil</keyword>
<sequence>MRDKLEDFVSEHRDEFDVFEPRPDLWQNICQEIPAPEKEAKVINIKFGERASFSADFLFMRIAAAVVLLLGCGLTLFLMKQNAPDANTMMAASQQQVISNIAPEIVEVEAYYVSEIEEMKGELSEYDKKILGLSGQKEIDRELARLDSSYMQLKKQLYTTPNTEEIVEAMVQNLQIRIEVLNRQLEVLQNIKKMEKTINAELKENETTNI</sequence>
<feature type="transmembrane region" description="Helical" evidence="2">
    <location>
        <begin position="58"/>
        <end position="79"/>
    </location>
</feature>
<feature type="coiled-coil region" evidence="1">
    <location>
        <begin position="136"/>
        <end position="191"/>
    </location>
</feature>
<accession>A0A923N7R8</accession>
<evidence type="ECO:0000256" key="2">
    <source>
        <dbReference type="SAM" id="Phobius"/>
    </source>
</evidence>
<keyword evidence="4" id="KW-1185">Reference proteome</keyword>
<evidence type="ECO:0000313" key="3">
    <source>
        <dbReference type="EMBL" id="MBC5992971.1"/>
    </source>
</evidence>